<protein>
    <submittedName>
        <fullName evidence="1 3">Uncharacterized protein</fullName>
    </submittedName>
</protein>
<organism evidence="3">
    <name type="scientific">Echinostoma caproni</name>
    <dbReference type="NCBI Taxonomy" id="27848"/>
    <lineage>
        <taxon>Eukaryota</taxon>
        <taxon>Metazoa</taxon>
        <taxon>Spiralia</taxon>
        <taxon>Lophotrochozoa</taxon>
        <taxon>Platyhelminthes</taxon>
        <taxon>Trematoda</taxon>
        <taxon>Digenea</taxon>
        <taxon>Plagiorchiida</taxon>
        <taxon>Echinostomata</taxon>
        <taxon>Echinostomatoidea</taxon>
        <taxon>Echinostomatidae</taxon>
        <taxon>Echinostoma</taxon>
    </lineage>
</organism>
<evidence type="ECO:0000313" key="3">
    <source>
        <dbReference type="WBParaSite" id="ECPE_0000508601-mRNA-1"/>
    </source>
</evidence>
<name>A0A183ADN9_9TREM</name>
<dbReference type="EMBL" id="UZAN01041925">
    <property type="protein sequence ID" value="VDP74468.1"/>
    <property type="molecule type" value="Genomic_DNA"/>
</dbReference>
<dbReference type="WBParaSite" id="ECPE_0000508601-mRNA-1">
    <property type="protein sequence ID" value="ECPE_0000508601-mRNA-1"/>
    <property type="gene ID" value="ECPE_0000508601"/>
</dbReference>
<reference evidence="3" key="1">
    <citation type="submission" date="2016-06" db="UniProtKB">
        <authorList>
            <consortium name="WormBaseParasite"/>
        </authorList>
    </citation>
    <scope>IDENTIFICATION</scope>
</reference>
<reference evidence="1 2" key="2">
    <citation type="submission" date="2018-11" db="EMBL/GenBank/DDBJ databases">
        <authorList>
            <consortium name="Pathogen Informatics"/>
        </authorList>
    </citation>
    <scope>NUCLEOTIDE SEQUENCE [LARGE SCALE GENOMIC DNA]</scope>
    <source>
        <strain evidence="1 2">Egypt</strain>
    </source>
</reference>
<proteinExistence type="predicted"/>
<accession>A0A183ADN9</accession>
<dbReference type="AlphaFoldDB" id="A0A183ADN9"/>
<dbReference type="Proteomes" id="UP000272942">
    <property type="component" value="Unassembled WGS sequence"/>
</dbReference>
<sequence>MAVCGLYLGQLATAIRILETLNTTGLTGTPLRLDASLPANTGAPGINSTASTRPDPLVSNNRRFCLHDTLVFNLAILYEVESERATTKKLRLLEHLASLPGEPVHVSSVKLPPQTA</sequence>
<keyword evidence="2" id="KW-1185">Reference proteome</keyword>
<gene>
    <name evidence="1" type="ORF">ECPE_LOCUS5074</name>
</gene>
<dbReference type="OrthoDB" id="428342at2759"/>
<evidence type="ECO:0000313" key="2">
    <source>
        <dbReference type="Proteomes" id="UP000272942"/>
    </source>
</evidence>
<evidence type="ECO:0000313" key="1">
    <source>
        <dbReference type="EMBL" id="VDP74468.1"/>
    </source>
</evidence>